<dbReference type="GO" id="GO:0003777">
    <property type="term" value="F:microtubule motor activity"/>
    <property type="evidence" value="ECO:0007669"/>
    <property type="project" value="InterPro"/>
</dbReference>
<keyword evidence="2" id="KW-0963">Cytoplasm</keyword>
<dbReference type="PANTHER" id="PTHR47969">
    <property type="entry name" value="CHROMOSOME-ASSOCIATED KINESIN KIF4A-RELATED"/>
    <property type="match status" value="1"/>
</dbReference>
<evidence type="ECO:0000256" key="6">
    <source>
        <dbReference type="PROSITE-ProRule" id="PRU00283"/>
    </source>
</evidence>
<gene>
    <name evidence="10" type="ORF">HETIRDRAFT_457655</name>
</gene>
<keyword evidence="4 6" id="KW-0067">ATP-binding</keyword>
<keyword evidence="11" id="KW-1185">Reference proteome</keyword>
<dbReference type="Pfam" id="PF00225">
    <property type="entry name" value="Kinesin"/>
    <property type="match status" value="2"/>
</dbReference>
<dbReference type="GeneID" id="20676853"/>
<sequence>MAPSTSSSSSSAAQTSVQVALRIRPTTKQDTVSIPARFQRAVIHAASSTSVTVDATSSAPSASGASTASAASSSAAANAKKQVFTFDQVHPPESTQHALFTSTALPLLSRFLDGFNCTILAYGQTSSGKTFTMTGIDLDADPSDPTNGMGIIPRAVSTLFQRAREIKEERGNTWNYNIKGSFIEIYNEDLIDLLSDDGAGVHIREGKDGSIIWGGLREVAVKTSGEVMNLIRQGTAIRRTNETDMNAQSSRSHAIFSLTLTQRKYKGSGGAPTRSSSPLPPTGRSPSRIGRPGSMFAGGTGNRVSSPTFGARPGTPNSFASAMGRGGGLRPASALGSHHDTRQSMDDEGDWITVVSKFHFVDLAGSERLKRTAASGDRVKEGISINSGLLALGNVISALGDPARAKSHTASYVPYRDSKLTRLLQDSLGGNAHTLMIACISPAEWNAAETINTLKYANRARNIKNRAVVNEKEEGWDDIEWLQGMVTRLRKEVKIIKEGGTLPPSEVSHAPPTESKELEGASKKMLANFNELKNNYEDLREKYVARNEELNRLRKEHGEHHRSATTGTIPGMSKYEEIVGPVIEEYEKTISAMEAELSLNRAALRHTNELVEEKEEELTQLSERKVATELYVEELRARVVKLTEREASTEAYVHDLEEKIKAYDESHISSSESMSDLKRELSRFKESESHSTRYIADLEVRLARSDESVLVLRQTVEKLESECERRRDEAEVLQERLENLKKDGEDWRTDLEEREQRVKELEKKMEEWEVKRKAAGEARERLGGVADEVAQARKHLEANIVDFAKANGSGSSQASGTSTPKEQDLSLENQLVALQQTHTATLADLSSVTSKYRDALREISDLAAQIQEVKLSQSAPSVSEEPERSIDWGGPHRRRMTGGRHRESSDSPQSAHKRLFFRHAISTESLHSRSLSQSQSQSLSQELSSARSRKTSLSSPGTSSPSHSPSHSSSSPYTHSHSHSHSRSRPNLSISLPSLNVSTTERSVSSLEKEIMRLQDVLNEREQEIAALESSLKEKDSVSSSSTVSVSLPLTPEVDGEDHVNGRTSPTSYLTPQTMHQFDELKSNVQTTHGRSDSVTTSEADETLERLNELMMAMAQKESQHRDIVEGLNDELQQLRRQHDELSTLSRDQALNMSSELESLRSKHEADIARLEHIEQREAKLAQALEQAEASHVVVIEQIRVEHEEALRMKGQQVDELVSRLKEEHALSLTAVQGQLEEASAALEKAHQEHAEAFGSLKAQHDEELRQSLADASAALAQARQEHATAIHDLAMRHQELVKQKDEESVAALAKTEEEYYNGLTKLRTEHAEVIERQAAEANTVLERLREEHAASLRMADIAREGSISDSQSSQAIALKELQDEFSVAIAKKESQFAEDLEKANEDQARLLSAATEEHSAALAKLRDEHAVALAKAEKAHAQALAKAEEESGKEIERLASALAKANDDHASLSSQGREDSEMALQAVKEQQAVILQEVGAGHQDEVARLKAAHDAALQDAVAKVDEERSALARTHAESTARLHAEHEVAMAELNAALVAEQEAHREALEQSRQQSERLLQDEKDRLAAAIADLEEKHSRERETLQKDHELIVNELRSYKAALEEHALVREEARVAHEDSMAKQADVVASLQHDLSEAHNERAELAQQVEALQAELNNTRSEQTMLIREASKRESLVDELEKHRSVLAEMQHMLQRVKDEKDAIQLEKSRQENAVRDLQAQLAQIPPPETVSTPLRPPTERGLSYSRLNSLSSSKLPPPTPPPSVPPPPAPRVASSFSNDNGFQSASSSTPISASSSRDSQLDSPATSLTPSLPNLPNGSSHAPDPKLVQQIEEQSKQITEQEAMIRTLNKQLMHCESDLQAHMDLVTTLETSLGDSEKNLRKARMQATEIARERDTLNAQIDSLRGELQESKREVATVRRSIVEEKQSLEHRLDEERRAKERARQQLDSRMEELQKRKSKFVCL</sequence>
<feature type="compositionally biased region" description="Low complexity" evidence="8">
    <location>
        <begin position="1038"/>
        <end position="1052"/>
    </location>
</feature>
<name>W4KJY4_HETIT</name>
<dbReference type="Gene3D" id="3.40.850.10">
    <property type="entry name" value="Kinesin motor domain"/>
    <property type="match status" value="1"/>
</dbReference>
<dbReference type="SUPFAM" id="SSF52540">
    <property type="entry name" value="P-loop containing nucleoside triphosphate hydrolases"/>
    <property type="match status" value="1"/>
</dbReference>
<feature type="compositionally biased region" description="Polar residues" evidence="8">
    <location>
        <begin position="1062"/>
        <end position="1071"/>
    </location>
</feature>
<feature type="domain" description="Kinesin motor" evidence="9">
    <location>
        <begin position="16"/>
        <end position="463"/>
    </location>
</feature>
<keyword evidence="5 7" id="KW-0175">Coiled coil</keyword>
<feature type="coiled-coil region" evidence="7">
    <location>
        <begin position="1394"/>
        <end position="1472"/>
    </location>
</feature>
<feature type="compositionally biased region" description="Polar residues" evidence="8">
    <location>
        <begin position="987"/>
        <end position="1005"/>
    </location>
</feature>
<feature type="compositionally biased region" description="Low complexity" evidence="8">
    <location>
        <begin position="1801"/>
        <end position="1820"/>
    </location>
</feature>
<dbReference type="InterPro" id="IPR019821">
    <property type="entry name" value="Kinesin_motor_CS"/>
</dbReference>
<feature type="coiled-coil region" evidence="7">
    <location>
        <begin position="709"/>
        <end position="778"/>
    </location>
</feature>
<feature type="coiled-coil region" evidence="7">
    <location>
        <begin position="1100"/>
        <end position="1191"/>
    </location>
</feature>
<feature type="compositionally biased region" description="Basic and acidic residues" evidence="8">
    <location>
        <begin position="1948"/>
        <end position="1973"/>
    </location>
</feature>
<evidence type="ECO:0000259" key="9">
    <source>
        <dbReference type="PROSITE" id="PS50067"/>
    </source>
</evidence>
<feature type="binding site" evidence="6">
    <location>
        <begin position="123"/>
        <end position="130"/>
    </location>
    <ligand>
        <name>ATP</name>
        <dbReference type="ChEBI" id="CHEBI:30616"/>
    </ligand>
</feature>
<organism evidence="10 11">
    <name type="scientific">Heterobasidion irregulare (strain TC 32-1)</name>
    <dbReference type="NCBI Taxonomy" id="747525"/>
    <lineage>
        <taxon>Eukaryota</taxon>
        <taxon>Fungi</taxon>
        <taxon>Dikarya</taxon>
        <taxon>Basidiomycota</taxon>
        <taxon>Agaricomycotina</taxon>
        <taxon>Agaricomycetes</taxon>
        <taxon>Russulales</taxon>
        <taxon>Bondarzewiaceae</taxon>
        <taxon>Heterobasidion</taxon>
        <taxon>Heterobasidion annosum species complex</taxon>
    </lineage>
</organism>
<keyword evidence="6" id="KW-0505">Motor protein</keyword>
<dbReference type="GO" id="GO:0005737">
    <property type="term" value="C:cytoplasm"/>
    <property type="evidence" value="ECO:0007669"/>
    <property type="project" value="UniProtKB-SubCell"/>
</dbReference>
<evidence type="ECO:0000256" key="7">
    <source>
        <dbReference type="SAM" id="Coils"/>
    </source>
</evidence>
<dbReference type="GO" id="GO:0007052">
    <property type="term" value="P:mitotic spindle organization"/>
    <property type="evidence" value="ECO:0007669"/>
    <property type="project" value="TreeGrafter"/>
</dbReference>
<dbReference type="KEGG" id="hir:HETIRDRAFT_457655"/>
<dbReference type="InterPro" id="IPR036961">
    <property type="entry name" value="Kinesin_motor_dom_sf"/>
</dbReference>
<dbReference type="InterPro" id="IPR027640">
    <property type="entry name" value="Kinesin-like_fam"/>
</dbReference>
<evidence type="ECO:0000313" key="10">
    <source>
        <dbReference type="EMBL" id="ETW86162.1"/>
    </source>
</evidence>
<evidence type="ECO:0000256" key="8">
    <source>
        <dbReference type="SAM" id="MobiDB-lite"/>
    </source>
</evidence>
<feature type="region of interest" description="Disordered" evidence="8">
    <location>
        <begin position="1948"/>
        <end position="1981"/>
    </location>
</feature>
<proteinExistence type="inferred from homology"/>
<dbReference type="InParanoid" id="W4KJY4"/>
<dbReference type="eggNOG" id="KOG0244">
    <property type="taxonomic scope" value="Eukaryota"/>
</dbReference>
<comment type="similarity">
    <text evidence="6">Belongs to the TRAFAC class myosin-kinesin ATPase superfamily. Kinesin family.</text>
</comment>
<dbReference type="InterPro" id="IPR027417">
    <property type="entry name" value="P-loop_NTPase"/>
</dbReference>
<dbReference type="GO" id="GO:0005524">
    <property type="term" value="F:ATP binding"/>
    <property type="evidence" value="ECO:0007669"/>
    <property type="project" value="UniProtKB-UniRule"/>
</dbReference>
<protein>
    <recommendedName>
        <fullName evidence="9">Kinesin motor domain-containing protein</fullName>
    </recommendedName>
</protein>
<dbReference type="STRING" id="747525.W4KJY4"/>
<feature type="region of interest" description="Disordered" evidence="8">
    <location>
        <begin position="500"/>
        <end position="519"/>
    </location>
</feature>
<dbReference type="PANTHER" id="PTHR47969:SF15">
    <property type="entry name" value="CHROMOSOME-ASSOCIATED KINESIN KIF4A-RELATED"/>
    <property type="match status" value="1"/>
</dbReference>
<comment type="subcellular location">
    <subcellularLocation>
        <location evidence="1">Cytoplasm</location>
    </subcellularLocation>
</comment>
<feature type="coiled-coil region" evidence="7">
    <location>
        <begin position="1547"/>
        <end position="1600"/>
    </location>
</feature>
<evidence type="ECO:0000256" key="5">
    <source>
        <dbReference type="ARBA" id="ARBA00023054"/>
    </source>
</evidence>
<feature type="compositionally biased region" description="Polar residues" evidence="8">
    <location>
        <begin position="1821"/>
        <end position="1837"/>
    </location>
</feature>
<feature type="coiled-coil region" evidence="7">
    <location>
        <begin position="1229"/>
        <end position="1282"/>
    </location>
</feature>
<dbReference type="PROSITE" id="PS50067">
    <property type="entry name" value="KINESIN_MOTOR_2"/>
    <property type="match status" value="1"/>
</dbReference>
<feature type="region of interest" description="Disordered" evidence="8">
    <location>
        <begin position="870"/>
        <end position="911"/>
    </location>
</feature>
<evidence type="ECO:0000256" key="3">
    <source>
        <dbReference type="ARBA" id="ARBA00022741"/>
    </source>
</evidence>
<accession>W4KJY4</accession>
<feature type="region of interest" description="Disordered" evidence="8">
    <location>
        <begin position="927"/>
        <end position="1005"/>
    </location>
</feature>
<dbReference type="RefSeq" id="XP_009542930.1">
    <property type="nucleotide sequence ID" value="XM_009544635.1"/>
</dbReference>
<evidence type="ECO:0000256" key="4">
    <source>
        <dbReference type="ARBA" id="ARBA00022840"/>
    </source>
</evidence>
<evidence type="ECO:0000256" key="2">
    <source>
        <dbReference type="ARBA" id="ARBA00022490"/>
    </source>
</evidence>
<feature type="compositionally biased region" description="Low complexity" evidence="8">
    <location>
        <begin position="1759"/>
        <end position="1771"/>
    </location>
</feature>
<dbReference type="InterPro" id="IPR001752">
    <property type="entry name" value="Kinesin_motor_dom"/>
</dbReference>
<dbReference type="PRINTS" id="PR00380">
    <property type="entry name" value="KINESINHEAVY"/>
</dbReference>
<feature type="coiled-coil region" evidence="7">
    <location>
        <begin position="1644"/>
        <end position="1737"/>
    </location>
</feature>
<dbReference type="GO" id="GO:0007018">
    <property type="term" value="P:microtubule-based movement"/>
    <property type="evidence" value="ECO:0007669"/>
    <property type="project" value="InterPro"/>
</dbReference>
<feature type="region of interest" description="Disordered" evidence="8">
    <location>
        <begin position="1737"/>
        <end position="1841"/>
    </location>
</feature>
<dbReference type="Proteomes" id="UP000030671">
    <property type="component" value="Unassembled WGS sequence"/>
</dbReference>
<dbReference type="GO" id="GO:0008017">
    <property type="term" value="F:microtubule binding"/>
    <property type="evidence" value="ECO:0007669"/>
    <property type="project" value="InterPro"/>
</dbReference>
<feature type="region of interest" description="Disordered" evidence="8">
    <location>
        <begin position="264"/>
        <end position="342"/>
    </location>
</feature>
<evidence type="ECO:0000256" key="1">
    <source>
        <dbReference type="ARBA" id="ARBA00004496"/>
    </source>
</evidence>
<dbReference type="OrthoDB" id="3176171at2759"/>
<dbReference type="HOGENOM" id="CLU_001982_0_0_1"/>
<keyword evidence="3 6" id="KW-0547">Nucleotide-binding</keyword>
<dbReference type="PROSITE" id="PS00411">
    <property type="entry name" value="KINESIN_MOTOR_1"/>
    <property type="match status" value="1"/>
</dbReference>
<dbReference type="SMART" id="SM00129">
    <property type="entry name" value="KISc"/>
    <property type="match status" value="1"/>
</dbReference>
<dbReference type="GO" id="GO:0005875">
    <property type="term" value="C:microtubule associated complex"/>
    <property type="evidence" value="ECO:0007669"/>
    <property type="project" value="TreeGrafter"/>
</dbReference>
<feature type="compositionally biased region" description="Pro residues" evidence="8">
    <location>
        <begin position="1772"/>
        <end position="1787"/>
    </location>
</feature>
<feature type="region of interest" description="Disordered" evidence="8">
    <location>
        <begin position="1033"/>
        <end position="1071"/>
    </location>
</feature>
<feature type="coiled-coil region" evidence="7">
    <location>
        <begin position="583"/>
        <end position="624"/>
    </location>
</feature>
<dbReference type="Gene3D" id="1.10.287.1490">
    <property type="match status" value="1"/>
</dbReference>
<dbReference type="eggNOG" id="KOG0243">
    <property type="taxonomic scope" value="Eukaryota"/>
</dbReference>
<dbReference type="GO" id="GO:0051231">
    <property type="term" value="P:spindle elongation"/>
    <property type="evidence" value="ECO:0007669"/>
    <property type="project" value="TreeGrafter"/>
</dbReference>
<reference evidence="10 11" key="1">
    <citation type="journal article" date="2012" name="New Phytol.">
        <title>Insight into trade-off between wood decay and parasitism from the genome of a fungal forest pathogen.</title>
        <authorList>
            <person name="Olson A."/>
            <person name="Aerts A."/>
            <person name="Asiegbu F."/>
            <person name="Belbahri L."/>
            <person name="Bouzid O."/>
            <person name="Broberg A."/>
            <person name="Canback B."/>
            <person name="Coutinho P.M."/>
            <person name="Cullen D."/>
            <person name="Dalman K."/>
            <person name="Deflorio G."/>
            <person name="van Diepen L.T."/>
            <person name="Dunand C."/>
            <person name="Duplessis S."/>
            <person name="Durling M."/>
            <person name="Gonthier P."/>
            <person name="Grimwood J."/>
            <person name="Fossdal C.G."/>
            <person name="Hansson D."/>
            <person name="Henrissat B."/>
            <person name="Hietala A."/>
            <person name="Himmelstrand K."/>
            <person name="Hoffmeister D."/>
            <person name="Hogberg N."/>
            <person name="James T.Y."/>
            <person name="Karlsson M."/>
            <person name="Kohler A."/>
            <person name="Kues U."/>
            <person name="Lee Y.H."/>
            <person name="Lin Y.C."/>
            <person name="Lind M."/>
            <person name="Lindquist E."/>
            <person name="Lombard V."/>
            <person name="Lucas S."/>
            <person name="Lunden K."/>
            <person name="Morin E."/>
            <person name="Murat C."/>
            <person name="Park J."/>
            <person name="Raffaello T."/>
            <person name="Rouze P."/>
            <person name="Salamov A."/>
            <person name="Schmutz J."/>
            <person name="Solheim H."/>
            <person name="Stahlberg J."/>
            <person name="Velez H."/>
            <person name="de Vries R.P."/>
            <person name="Wiebenga A."/>
            <person name="Woodward S."/>
            <person name="Yakovlev I."/>
            <person name="Garbelotto M."/>
            <person name="Martin F."/>
            <person name="Grigoriev I.V."/>
            <person name="Stenlid J."/>
        </authorList>
    </citation>
    <scope>NUCLEOTIDE SEQUENCE [LARGE SCALE GENOMIC DNA]</scope>
    <source>
        <strain evidence="10 11">TC 32-1</strain>
    </source>
</reference>
<feature type="compositionally biased region" description="Low complexity" evidence="8">
    <location>
        <begin position="928"/>
        <end position="975"/>
    </location>
</feature>
<evidence type="ECO:0000313" key="11">
    <source>
        <dbReference type="Proteomes" id="UP000030671"/>
    </source>
</evidence>
<dbReference type="EMBL" id="KI925455">
    <property type="protein sequence ID" value="ETW86162.1"/>
    <property type="molecule type" value="Genomic_DNA"/>
</dbReference>